<evidence type="ECO:0000256" key="1">
    <source>
        <dbReference type="ARBA" id="ARBA00004173"/>
    </source>
</evidence>
<dbReference type="Pfam" id="PF15433">
    <property type="entry name" value="MRP-S31"/>
    <property type="match status" value="1"/>
</dbReference>
<comment type="subcellular location">
    <subcellularLocation>
        <location evidence="1">Mitochondrion</location>
    </subcellularLocation>
</comment>
<sequence>MLPRTCAKQAFRLARIVPSASRRPIAIDRLRCPVFAVNGRRCLSSKSTGGGNSPADDGKNSTEVNAVDDAQPIDPKESSKSARIKPAPKVVLGEEMMDAIVGVAKELHGDSKEKQKQTTVDLLSVLVSHEKESYKAATDGAMSELAADEGIASLVSGMIIAKKDTSRPSTRGRRLRPSTQPTYAGFQSPSGEEVDQLDEISTMASEMFATSAEPRAPTDRRRSKQRPTPTTTAINPSDSFADDIFQWAPLGKFDKARFAQQTVAPTLPLWSRLESDAVKTLNKGIGPRNAFEETIDWTEKGKLWPYPINNEYMLGQEQEVGFHDHVFLERHLQRLNFPKMGPIRHFMELVCNGLSKNPYMTVTKKVEHLEWFATYFDEQRVATVTRLHERGQQDAQQQLQ</sequence>
<feature type="compositionally biased region" description="Polar residues" evidence="9">
    <location>
        <begin position="177"/>
        <end position="190"/>
    </location>
</feature>
<dbReference type="WBParaSite" id="PSAMB.scaffold488size49556.g6419.t1">
    <property type="protein sequence ID" value="PSAMB.scaffold488size49556.g6419.t1"/>
    <property type="gene ID" value="PSAMB.scaffold488size49556.g6419"/>
</dbReference>
<protein>
    <recommendedName>
        <fullName evidence="7">Small ribosomal subunit protein mS31</fullName>
    </recommendedName>
    <alternativeName>
        <fullName evidence="8">28S ribosomal protein S31, mitochondrial</fullName>
    </alternativeName>
</protein>
<dbReference type="GO" id="GO:0005763">
    <property type="term" value="C:mitochondrial small ribosomal subunit"/>
    <property type="evidence" value="ECO:0007669"/>
    <property type="project" value="InterPro"/>
</dbReference>
<feature type="region of interest" description="Disordered" evidence="9">
    <location>
        <begin position="164"/>
        <end position="194"/>
    </location>
</feature>
<keyword evidence="6" id="KW-0687">Ribonucleoprotein</keyword>
<accession>A0A914WRL1</accession>
<evidence type="ECO:0000256" key="2">
    <source>
        <dbReference type="ARBA" id="ARBA00011057"/>
    </source>
</evidence>
<dbReference type="PANTHER" id="PTHR13231:SF3">
    <property type="entry name" value="SMALL RIBOSOMAL SUBUNIT PROTEIN MS31"/>
    <property type="match status" value="1"/>
</dbReference>
<evidence type="ECO:0000256" key="6">
    <source>
        <dbReference type="ARBA" id="ARBA00023274"/>
    </source>
</evidence>
<dbReference type="Proteomes" id="UP000887566">
    <property type="component" value="Unplaced"/>
</dbReference>
<reference evidence="11" key="1">
    <citation type="submission" date="2022-11" db="UniProtKB">
        <authorList>
            <consortium name="WormBaseParasite"/>
        </authorList>
    </citation>
    <scope>IDENTIFICATION</scope>
</reference>
<keyword evidence="4" id="KW-0689">Ribosomal protein</keyword>
<evidence type="ECO:0000256" key="7">
    <source>
        <dbReference type="ARBA" id="ARBA00035133"/>
    </source>
</evidence>
<feature type="compositionally biased region" description="Polar residues" evidence="9">
    <location>
        <begin position="226"/>
        <end position="237"/>
    </location>
</feature>
<feature type="region of interest" description="Disordered" evidence="9">
    <location>
        <begin position="43"/>
        <end position="84"/>
    </location>
</feature>
<evidence type="ECO:0000256" key="8">
    <source>
        <dbReference type="ARBA" id="ARBA00035363"/>
    </source>
</evidence>
<organism evidence="10 11">
    <name type="scientific">Plectus sambesii</name>
    <dbReference type="NCBI Taxonomy" id="2011161"/>
    <lineage>
        <taxon>Eukaryota</taxon>
        <taxon>Metazoa</taxon>
        <taxon>Ecdysozoa</taxon>
        <taxon>Nematoda</taxon>
        <taxon>Chromadorea</taxon>
        <taxon>Plectida</taxon>
        <taxon>Plectina</taxon>
        <taxon>Plectoidea</taxon>
        <taxon>Plectidae</taxon>
        <taxon>Plectus</taxon>
    </lineage>
</organism>
<name>A0A914WRL1_9BILA</name>
<proteinExistence type="inferred from homology"/>
<evidence type="ECO:0000256" key="4">
    <source>
        <dbReference type="ARBA" id="ARBA00022980"/>
    </source>
</evidence>
<dbReference type="GO" id="GO:0003735">
    <property type="term" value="F:structural constituent of ribosome"/>
    <property type="evidence" value="ECO:0007669"/>
    <property type="project" value="InterPro"/>
</dbReference>
<evidence type="ECO:0000313" key="11">
    <source>
        <dbReference type="WBParaSite" id="PSAMB.scaffold488size49556.g6419.t1"/>
    </source>
</evidence>
<keyword evidence="3" id="KW-0809">Transit peptide</keyword>
<evidence type="ECO:0000256" key="5">
    <source>
        <dbReference type="ARBA" id="ARBA00023128"/>
    </source>
</evidence>
<keyword evidence="10" id="KW-1185">Reference proteome</keyword>
<dbReference type="PANTHER" id="PTHR13231">
    <property type="entry name" value="MITOCHONDRIAL RIBOSOMAL PROTEIN S31"/>
    <property type="match status" value="1"/>
</dbReference>
<comment type="similarity">
    <text evidence="2">Belongs to the mitochondrion-specific ribosomal protein mS31 family.</text>
</comment>
<dbReference type="AlphaFoldDB" id="A0A914WRL1"/>
<feature type="region of interest" description="Disordered" evidence="9">
    <location>
        <begin position="209"/>
        <end position="237"/>
    </location>
</feature>
<evidence type="ECO:0000256" key="3">
    <source>
        <dbReference type="ARBA" id="ARBA00022946"/>
    </source>
</evidence>
<dbReference type="InterPro" id="IPR026299">
    <property type="entry name" value="MRP-S31"/>
</dbReference>
<keyword evidence="5" id="KW-0496">Mitochondrion</keyword>
<evidence type="ECO:0000256" key="9">
    <source>
        <dbReference type="SAM" id="MobiDB-lite"/>
    </source>
</evidence>
<evidence type="ECO:0000313" key="10">
    <source>
        <dbReference type="Proteomes" id="UP000887566"/>
    </source>
</evidence>